<evidence type="ECO:0000313" key="2">
    <source>
        <dbReference type="Proteomes" id="UP000184080"/>
    </source>
</evidence>
<dbReference type="Gene3D" id="3.30.1240.10">
    <property type="match status" value="1"/>
</dbReference>
<dbReference type="NCBIfam" id="TIGR00099">
    <property type="entry name" value="Cof-subfamily"/>
    <property type="match status" value="1"/>
</dbReference>
<dbReference type="STRING" id="1121298.SAMN05444401_3119"/>
<dbReference type="GO" id="GO:0016791">
    <property type="term" value="F:phosphatase activity"/>
    <property type="evidence" value="ECO:0007669"/>
    <property type="project" value="TreeGrafter"/>
</dbReference>
<accession>A0A1M6JJ36</accession>
<evidence type="ECO:0000313" key="1">
    <source>
        <dbReference type="EMBL" id="SHJ46625.1"/>
    </source>
</evidence>
<dbReference type="AlphaFoldDB" id="A0A1M6JJ36"/>
<dbReference type="CDD" id="cd07516">
    <property type="entry name" value="HAD_Pase"/>
    <property type="match status" value="1"/>
</dbReference>
<dbReference type="InterPro" id="IPR006379">
    <property type="entry name" value="HAD-SF_hydro_IIB"/>
</dbReference>
<protein>
    <recommendedName>
        <fullName evidence="3">Sugar-phosphatase</fullName>
    </recommendedName>
</protein>
<dbReference type="NCBIfam" id="TIGR01484">
    <property type="entry name" value="HAD-SF-IIB"/>
    <property type="match status" value="1"/>
</dbReference>
<dbReference type="OrthoDB" id="9781413at2"/>
<proteinExistence type="predicted"/>
<dbReference type="SUPFAM" id="SSF56784">
    <property type="entry name" value="HAD-like"/>
    <property type="match status" value="1"/>
</dbReference>
<dbReference type="InterPro" id="IPR023214">
    <property type="entry name" value="HAD_sf"/>
</dbReference>
<dbReference type="GO" id="GO:0005829">
    <property type="term" value="C:cytosol"/>
    <property type="evidence" value="ECO:0007669"/>
    <property type="project" value="TreeGrafter"/>
</dbReference>
<dbReference type="Gene3D" id="3.40.50.1000">
    <property type="entry name" value="HAD superfamily/HAD-like"/>
    <property type="match status" value="1"/>
</dbReference>
<sequence length="267" mass="29875">MYKLIAIDMDGTLLKEDKTISRETFEAIEKATDKGIKVILATGRPLEGIKPYLKKLNLMKDNDYALVFNGALVQNTSTDEIIVRNTLKGSDYKYLYEISKILNVNIHAFSKEGCITPKLSKYTEVEGNINKIPITIKAVEDVDNDEYIMKVMMIDEPEILDKAINALPKELYEKYTVVRSTPYFLEFLNKSSNKGEGVKALANALNIKQEEVMCIGDAGNDLHMLEYAGLGVAMGNAYEEAKEVADFVTKTNEEDGVAYAITKFALK</sequence>
<name>A0A1M6JJ36_9CLOT</name>
<dbReference type="RefSeq" id="WP_073008674.1">
    <property type="nucleotide sequence ID" value="NZ_FQZO01000005.1"/>
</dbReference>
<dbReference type="SFLD" id="SFLDS00003">
    <property type="entry name" value="Haloacid_Dehalogenase"/>
    <property type="match status" value="1"/>
</dbReference>
<reference evidence="1 2" key="1">
    <citation type="submission" date="2016-11" db="EMBL/GenBank/DDBJ databases">
        <authorList>
            <person name="Jaros S."/>
            <person name="Januszkiewicz K."/>
            <person name="Wedrychowicz H."/>
        </authorList>
    </citation>
    <scope>NUCLEOTIDE SEQUENCE [LARGE SCALE GENOMIC DNA]</scope>
    <source>
        <strain evidence="1 2">DSM 21864</strain>
    </source>
</reference>
<dbReference type="SFLD" id="SFLDG01144">
    <property type="entry name" value="C2.B.4:_PGP_Like"/>
    <property type="match status" value="1"/>
</dbReference>
<gene>
    <name evidence="1" type="ORF">SAMN05444401_3119</name>
</gene>
<dbReference type="PROSITE" id="PS01229">
    <property type="entry name" value="COF_2"/>
    <property type="match status" value="1"/>
</dbReference>
<dbReference type="Pfam" id="PF08282">
    <property type="entry name" value="Hydrolase_3"/>
    <property type="match status" value="1"/>
</dbReference>
<organism evidence="1 2">
    <name type="scientific">Clostridium amylolyticum</name>
    <dbReference type="NCBI Taxonomy" id="1121298"/>
    <lineage>
        <taxon>Bacteria</taxon>
        <taxon>Bacillati</taxon>
        <taxon>Bacillota</taxon>
        <taxon>Clostridia</taxon>
        <taxon>Eubacteriales</taxon>
        <taxon>Clostridiaceae</taxon>
        <taxon>Clostridium</taxon>
    </lineage>
</organism>
<dbReference type="PANTHER" id="PTHR10000:SF8">
    <property type="entry name" value="HAD SUPERFAMILY HYDROLASE-LIKE, TYPE 3"/>
    <property type="match status" value="1"/>
</dbReference>
<dbReference type="EMBL" id="FQZO01000005">
    <property type="protein sequence ID" value="SHJ46625.1"/>
    <property type="molecule type" value="Genomic_DNA"/>
</dbReference>
<dbReference type="Proteomes" id="UP000184080">
    <property type="component" value="Unassembled WGS sequence"/>
</dbReference>
<dbReference type="InterPro" id="IPR036412">
    <property type="entry name" value="HAD-like_sf"/>
</dbReference>
<keyword evidence="2" id="KW-1185">Reference proteome</keyword>
<dbReference type="GO" id="GO:0000287">
    <property type="term" value="F:magnesium ion binding"/>
    <property type="evidence" value="ECO:0007669"/>
    <property type="project" value="TreeGrafter"/>
</dbReference>
<dbReference type="PANTHER" id="PTHR10000">
    <property type="entry name" value="PHOSPHOSERINE PHOSPHATASE"/>
    <property type="match status" value="1"/>
</dbReference>
<dbReference type="InterPro" id="IPR000150">
    <property type="entry name" value="Cof"/>
</dbReference>
<dbReference type="NCBIfam" id="NF007806">
    <property type="entry name" value="PRK10513.1"/>
    <property type="match status" value="1"/>
</dbReference>
<dbReference type="SFLD" id="SFLDG01140">
    <property type="entry name" value="C2.B:_Phosphomannomutase_and_P"/>
    <property type="match status" value="1"/>
</dbReference>
<evidence type="ECO:0008006" key="3">
    <source>
        <dbReference type="Google" id="ProtNLM"/>
    </source>
</evidence>